<gene>
    <name evidence="1" type="ORF">Ae201684_009684</name>
</gene>
<dbReference type="Proteomes" id="UP000481153">
    <property type="component" value="Unassembled WGS sequence"/>
</dbReference>
<sequence>MTTEAQTRSTAHEDIQTAPTTHASFSTFRMVAQVILQETESGRDNKGHAFAPQVFEGASLSMIKERIWDFILMHLQPLATYTGLPKVWSVSSTPPTISDIDKYIVFKFNKQIITDEEKLKKRVVKNKNETFTVITYKWGCSIKSSTDLLEFKTACIDPVSVDRAGAADENQQVLVQQLKDQWGDRYQAHEPVWRMWASMIYSKRAQFNVPQEIKRPPPRDLLLLFTPTATRLQGHVNNLEETANMGIDVVRSCLEEHQELRLFLKTTMESLEAHMDAMKEVLDTKLRCFESFARSAPCRHDPSSALLNVIPNVPDIDHAYQLDTDDDMT</sequence>
<keyword evidence="2" id="KW-1185">Reference proteome</keyword>
<dbReference type="AlphaFoldDB" id="A0A6G0X0Z1"/>
<proteinExistence type="predicted"/>
<organism evidence="1 2">
    <name type="scientific">Aphanomyces euteiches</name>
    <dbReference type="NCBI Taxonomy" id="100861"/>
    <lineage>
        <taxon>Eukaryota</taxon>
        <taxon>Sar</taxon>
        <taxon>Stramenopiles</taxon>
        <taxon>Oomycota</taxon>
        <taxon>Saprolegniomycetes</taxon>
        <taxon>Saprolegniales</taxon>
        <taxon>Verrucalvaceae</taxon>
        <taxon>Aphanomyces</taxon>
    </lineage>
</organism>
<reference evidence="1 2" key="1">
    <citation type="submission" date="2019-07" db="EMBL/GenBank/DDBJ databases">
        <title>Genomics analysis of Aphanomyces spp. identifies a new class of oomycete effector associated with host adaptation.</title>
        <authorList>
            <person name="Gaulin E."/>
        </authorList>
    </citation>
    <scope>NUCLEOTIDE SEQUENCE [LARGE SCALE GENOMIC DNA]</scope>
    <source>
        <strain evidence="1 2">ATCC 201684</strain>
    </source>
</reference>
<dbReference type="VEuPathDB" id="FungiDB:AeMF1_001791"/>
<evidence type="ECO:0000313" key="2">
    <source>
        <dbReference type="Proteomes" id="UP000481153"/>
    </source>
</evidence>
<dbReference type="EMBL" id="VJMJ01000122">
    <property type="protein sequence ID" value="KAF0733438.1"/>
    <property type="molecule type" value="Genomic_DNA"/>
</dbReference>
<evidence type="ECO:0000313" key="1">
    <source>
        <dbReference type="EMBL" id="KAF0733438.1"/>
    </source>
</evidence>
<accession>A0A6G0X0Z1</accession>
<protein>
    <submittedName>
        <fullName evidence="1">Uncharacterized protein</fullName>
    </submittedName>
</protein>
<name>A0A6G0X0Z1_9STRA</name>
<comment type="caution">
    <text evidence="1">The sequence shown here is derived from an EMBL/GenBank/DDBJ whole genome shotgun (WGS) entry which is preliminary data.</text>
</comment>